<dbReference type="PANTHER" id="PTHR42852">
    <property type="entry name" value="THIOL:DISULFIDE INTERCHANGE PROTEIN DSBE"/>
    <property type="match status" value="1"/>
</dbReference>
<reference evidence="3 4" key="1">
    <citation type="submission" date="2024-01" db="EMBL/GenBank/DDBJ databases">
        <title>Complete Genome Sequence of Alkalicoccus halolimnae BZ-SZ-XJ29T, a Moderately Halophilic Bacterium Isolated from a Salt Lake.</title>
        <authorList>
            <person name="Zhao B."/>
        </authorList>
    </citation>
    <scope>NUCLEOTIDE SEQUENCE [LARGE SCALE GENOMIC DNA]</scope>
    <source>
        <strain evidence="3 4">BZ-SZ-XJ29</strain>
    </source>
</reference>
<sequence>MTVPDFELKDINGTKDYRLSDFKGKPLMLTFWVSWCPDCSRDLAAKKTLYEAMSSDQLQIVMIHVPGRETDKSAGLTHYKEKDYPFLSLQDEGQKTYDAFQCMTLPTTAIIDKNGQLEAKFHDKASIQDMMPAVARAVM</sequence>
<evidence type="ECO:0000313" key="3">
    <source>
        <dbReference type="EMBL" id="WWD81515.1"/>
    </source>
</evidence>
<dbReference type="PANTHER" id="PTHR42852:SF17">
    <property type="entry name" value="THIOREDOXIN-LIKE PROTEIN HI_1115"/>
    <property type="match status" value="1"/>
</dbReference>
<evidence type="ECO:0000313" key="4">
    <source>
        <dbReference type="Proteomes" id="UP000321816"/>
    </source>
</evidence>
<dbReference type="PROSITE" id="PS51352">
    <property type="entry name" value="THIOREDOXIN_2"/>
    <property type="match status" value="1"/>
</dbReference>
<feature type="domain" description="Thioredoxin" evidence="2">
    <location>
        <begin position="1"/>
        <end position="139"/>
    </location>
</feature>
<organism evidence="3 4">
    <name type="scientific">Alkalicoccus halolimnae</name>
    <dbReference type="NCBI Taxonomy" id="1667239"/>
    <lineage>
        <taxon>Bacteria</taxon>
        <taxon>Bacillati</taxon>
        <taxon>Bacillota</taxon>
        <taxon>Bacilli</taxon>
        <taxon>Bacillales</taxon>
        <taxon>Bacillaceae</taxon>
        <taxon>Alkalicoccus</taxon>
    </lineage>
</organism>
<dbReference type="CDD" id="cd02966">
    <property type="entry name" value="TlpA_like_family"/>
    <property type="match status" value="1"/>
</dbReference>
<dbReference type="RefSeq" id="WP_187254417.1">
    <property type="nucleotide sequence ID" value="NZ_CP144914.1"/>
</dbReference>
<gene>
    <name evidence="3" type="ORF">FTX54_008250</name>
</gene>
<dbReference type="GO" id="GO:0016491">
    <property type="term" value="F:oxidoreductase activity"/>
    <property type="evidence" value="ECO:0007669"/>
    <property type="project" value="InterPro"/>
</dbReference>
<dbReference type="InterPro" id="IPR013766">
    <property type="entry name" value="Thioredoxin_domain"/>
</dbReference>
<dbReference type="KEGG" id="ahal:FTX54_008250"/>
<evidence type="ECO:0000256" key="1">
    <source>
        <dbReference type="ARBA" id="ARBA00023157"/>
    </source>
</evidence>
<keyword evidence="4" id="KW-1185">Reference proteome</keyword>
<dbReference type="EMBL" id="CP144914">
    <property type="protein sequence ID" value="WWD81515.1"/>
    <property type="molecule type" value="Genomic_DNA"/>
</dbReference>
<proteinExistence type="predicted"/>
<name>A0AAJ8N219_9BACI</name>
<dbReference type="InterPro" id="IPR050553">
    <property type="entry name" value="Thioredoxin_ResA/DsbE_sf"/>
</dbReference>
<dbReference type="Gene3D" id="3.40.30.10">
    <property type="entry name" value="Glutaredoxin"/>
    <property type="match status" value="1"/>
</dbReference>
<protein>
    <submittedName>
        <fullName evidence="3">TlpA disulfide reductase family protein</fullName>
    </submittedName>
</protein>
<dbReference type="InterPro" id="IPR036249">
    <property type="entry name" value="Thioredoxin-like_sf"/>
</dbReference>
<evidence type="ECO:0000259" key="2">
    <source>
        <dbReference type="PROSITE" id="PS51352"/>
    </source>
</evidence>
<dbReference type="GO" id="GO:0016209">
    <property type="term" value="F:antioxidant activity"/>
    <property type="evidence" value="ECO:0007669"/>
    <property type="project" value="InterPro"/>
</dbReference>
<dbReference type="AlphaFoldDB" id="A0AAJ8N219"/>
<accession>A0AAJ8N219</accession>
<dbReference type="Pfam" id="PF00578">
    <property type="entry name" value="AhpC-TSA"/>
    <property type="match status" value="1"/>
</dbReference>
<keyword evidence="1" id="KW-1015">Disulfide bond</keyword>
<dbReference type="InterPro" id="IPR000866">
    <property type="entry name" value="AhpC/TSA"/>
</dbReference>
<dbReference type="SUPFAM" id="SSF52833">
    <property type="entry name" value="Thioredoxin-like"/>
    <property type="match status" value="1"/>
</dbReference>
<dbReference type="Proteomes" id="UP000321816">
    <property type="component" value="Chromosome"/>
</dbReference>